<organism evidence="2 3">
    <name type="scientific">Enterocloster bolteae (strain ATCC BAA-613 / DSM 15670 / CCUG 46953 / JCM 12243 / WAL 16351)</name>
    <name type="common">Clostridium bolteae</name>
    <dbReference type="NCBI Taxonomy" id="411902"/>
    <lineage>
        <taxon>Bacteria</taxon>
        <taxon>Bacillati</taxon>
        <taxon>Bacillota</taxon>
        <taxon>Clostridia</taxon>
        <taxon>Lachnospirales</taxon>
        <taxon>Lachnospiraceae</taxon>
        <taxon>Enterocloster</taxon>
    </lineage>
</organism>
<dbReference type="InterPro" id="IPR036895">
    <property type="entry name" value="Uracil-DNA_glycosylase-like_sf"/>
</dbReference>
<reference evidence="2 3" key="1">
    <citation type="submission" date="2007-08" db="EMBL/GenBank/DDBJ databases">
        <authorList>
            <person name="Fulton L."/>
            <person name="Clifton S."/>
            <person name="Fulton B."/>
            <person name="Xu J."/>
            <person name="Minx P."/>
            <person name="Pepin K.H."/>
            <person name="Johnson M."/>
            <person name="Thiruvilangam P."/>
            <person name="Bhonagiri V."/>
            <person name="Nash W.E."/>
            <person name="Mardis E.R."/>
            <person name="Wilson R.K."/>
        </authorList>
    </citation>
    <scope>NUCLEOTIDE SEQUENCE [LARGE SCALE GENOMIC DNA]</scope>
    <source>
        <strain evidence="3">ATCC BAA-613 / DSM 15670 / CCUG 46953 / JCM 12243 / WAL 16351</strain>
    </source>
</reference>
<name>A8S4U3_ENTBW</name>
<dbReference type="PANTHER" id="PTHR22916:SF3">
    <property type="entry name" value="UDP-GLCNAC:BETAGAL BETA-1,3-N-ACETYLGLUCOSAMINYLTRANSFERASE-LIKE PROTEIN 1"/>
    <property type="match status" value="1"/>
</dbReference>
<dbReference type="PaxDb" id="411902-CLOBOL_07077"/>
<dbReference type="SMART" id="SM00987">
    <property type="entry name" value="UreE_C"/>
    <property type="match status" value="1"/>
</dbReference>
<dbReference type="InterPro" id="IPR005122">
    <property type="entry name" value="Uracil-DNA_glycosylase-like"/>
</dbReference>
<dbReference type="AlphaFoldDB" id="A8S4U3"/>
<dbReference type="SUPFAM" id="SSF52141">
    <property type="entry name" value="Uracil-DNA glycosylase-like"/>
    <property type="match status" value="1"/>
</dbReference>
<comment type="caution">
    <text evidence="2">The sequence shown here is derived from an EMBL/GenBank/DDBJ whole genome shotgun (WGS) entry which is preliminary data.</text>
</comment>
<dbReference type="InterPro" id="IPR029044">
    <property type="entry name" value="Nucleotide-diphossugar_trans"/>
</dbReference>
<dbReference type="Gene3D" id="3.90.550.10">
    <property type="entry name" value="Spore Coat Polysaccharide Biosynthesis Protein SpsA, Chain A"/>
    <property type="match status" value="1"/>
</dbReference>
<dbReference type="Gene3D" id="3.40.470.10">
    <property type="entry name" value="Uracil-DNA glycosylase-like domain"/>
    <property type="match status" value="1"/>
</dbReference>
<reference evidence="2 3" key="2">
    <citation type="submission" date="2007-09" db="EMBL/GenBank/DDBJ databases">
        <title>Draft genome sequence of Clostridium bolteae (ATCC BAA-613).</title>
        <authorList>
            <person name="Sudarsanam P."/>
            <person name="Ley R."/>
            <person name="Guruge J."/>
            <person name="Turnbaugh P.J."/>
            <person name="Mahowald M."/>
            <person name="Liep D."/>
            <person name="Gordon J."/>
        </authorList>
    </citation>
    <scope>NUCLEOTIDE SEQUENCE [LARGE SCALE GENOMIC DNA]</scope>
    <source>
        <strain evidence="3">ATCC BAA-613 / DSM 15670 / CCUG 46953 / JCM 12243 / WAL 16351</strain>
    </source>
</reference>
<dbReference type="SUPFAM" id="SSF53448">
    <property type="entry name" value="Nucleotide-diphospho-sugar transferases"/>
    <property type="match status" value="1"/>
</dbReference>
<dbReference type="InterPro" id="IPR001173">
    <property type="entry name" value="Glyco_trans_2-like"/>
</dbReference>
<dbReference type="CAZy" id="GT2">
    <property type="family name" value="Glycosyltransferase Family 2"/>
</dbReference>
<dbReference type="Proteomes" id="UP000005396">
    <property type="component" value="Unassembled WGS sequence"/>
</dbReference>
<dbReference type="eggNOG" id="COG0463">
    <property type="taxonomic scope" value="Bacteria"/>
</dbReference>
<dbReference type="InterPro" id="IPR026353">
    <property type="entry name" value="Hypoxan-DNA_Glyclase"/>
</dbReference>
<dbReference type="CDD" id="cd00761">
    <property type="entry name" value="Glyco_tranf_GTA_type"/>
    <property type="match status" value="1"/>
</dbReference>
<accession>A8S4U3</accession>
<proteinExistence type="predicted"/>
<feature type="domain" description="Uracil-DNA glycosylase-like" evidence="1">
    <location>
        <begin position="428"/>
        <end position="577"/>
    </location>
</feature>
<dbReference type="PANTHER" id="PTHR22916">
    <property type="entry name" value="GLYCOSYLTRANSFERASE"/>
    <property type="match status" value="1"/>
</dbReference>
<dbReference type="HOGENOM" id="CLU_033887_0_0_9"/>
<dbReference type="NCBIfam" id="TIGR04274">
    <property type="entry name" value="hypoxanDNAglyco"/>
    <property type="match status" value="1"/>
</dbReference>
<evidence type="ECO:0000313" key="3">
    <source>
        <dbReference type="Proteomes" id="UP000005396"/>
    </source>
</evidence>
<dbReference type="SMART" id="SM00986">
    <property type="entry name" value="UDG"/>
    <property type="match status" value="1"/>
</dbReference>
<dbReference type="EMBL" id="ABCC02000069">
    <property type="protein sequence ID" value="EDP12845.1"/>
    <property type="molecule type" value="Genomic_DNA"/>
</dbReference>
<dbReference type="Pfam" id="PF00535">
    <property type="entry name" value="Glycos_transf_2"/>
    <property type="match status" value="1"/>
</dbReference>
<evidence type="ECO:0000313" key="2">
    <source>
        <dbReference type="EMBL" id="EDP12845.1"/>
    </source>
</evidence>
<protein>
    <recommendedName>
        <fullName evidence="1">Uracil-DNA glycosylase-like domain-containing protein</fullName>
    </recommendedName>
</protein>
<evidence type="ECO:0000259" key="1">
    <source>
        <dbReference type="SMART" id="SM00986"/>
    </source>
</evidence>
<sequence>MFPVGNISQYRIGFKHKNGRQKKTTDIHYRQCRIGSKRYHMIHLSWIPEYTKPGPPGGQSFHVHNRFIYLPQTDTINKKTPRLNITAFDNSRFKGSSQHFYFKLCYTKLWLNCAIRKGQQQSGGMTDMPFVSLIIPVYNAEKYLRRCLNSAMEQTFQDMEIIVVNDGSQDTSLEICREYEKMDRRFRVINKENTGVSDSRNQAIETARGEYLQFMDSDDWLTPDATESFVHAARKFDCDLVVSDFYRVDGAVFTEKQHIRERGLLTRAQYAEYMMREPADFYYGVLWNKLYRRSIVQEHQLKMDEDLRWCEDFLFNLNFIRYAGRFTAIQTPVYYYMKRKGSLVSTDWKKANTVKLKLRLLKDYKELYQSMDLYEENKLKINAFAVSIAKDGGIGAPMSRLRKKLSEEDYIEDELPAGYTRVCHTLGPIYDEASRILILGSFPSVKSREQNFYYGHPQNRFWKLMARLFEEPVPETTEDKKGLLMRHHIALWDVVAACDIKGSSDRSIRNVIPTDLNRILRTARIETILANGDTAFQLYRKYCRETTGREAVKCPSTSPANAFFTLDRLAEAWGRELF</sequence>
<dbReference type="eggNOG" id="COG3663">
    <property type="taxonomic scope" value="Bacteria"/>
</dbReference>
<dbReference type="GO" id="GO:0016758">
    <property type="term" value="F:hexosyltransferase activity"/>
    <property type="evidence" value="ECO:0007669"/>
    <property type="project" value="UniProtKB-ARBA"/>
</dbReference>
<gene>
    <name evidence="2" type="ORF">CLOBOL_07077</name>
</gene>
<dbReference type="Pfam" id="PF03167">
    <property type="entry name" value="UDG"/>
    <property type="match status" value="1"/>
</dbReference>
<dbReference type="CDD" id="cd10032">
    <property type="entry name" value="UDG-F6_HDG"/>
    <property type="match status" value="1"/>
</dbReference>